<proteinExistence type="predicted"/>
<sequence length="49" mass="5625">PVMEFNKVLKISDGSKIRKPAPRTTERNEIAEAINSCAVTLFRRFVFRS</sequence>
<gene>
    <name evidence="1" type="ORF">AMORRO_LOCUS15897</name>
</gene>
<evidence type="ECO:0000313" key="2">
    <source>
        <dbReference type="Proteomes" id="UP000789342"/>
    </source>
</evidence>
<dbReference type="EMBL" id="CAJVPV010040677">
    <property type="protein sequence ID" value="CAG8760722.1"/>
    <property type="molecule type" value="Genomic_DNA"/>
</dbReference>
<organism evidence="1 2">
    <name type="scientific">Acaulospora morrowiae</name>
    <dbReference type="NCBI Taxonomy" id="94023"/>
    <lineage>
        <taxon>Eukaryota</taxon>
        <taxon>Fungi</taxon>
        <taxon>Fungi incertae sedis</taxon>
        <taxon>Mucoromycota</taxon>
        <taxon>Glomeromycotina</taxon>
        <taxon>Glomeromycetes</taxon>
        <taxon>Diversisporales</taxon>
        <taxon>Acaulosporaceae</taxon>
        <taxon>Acaulospora</taxon>
    </lineage>
</organism>
<name>A0A9N9J1Y1_9GLOM</name>
<protein>
    <submittedName>
        <fullName evidence="1">17011_t:CDS:1</fullName>
    </submittedName>
</protein>
<dbReference type="Proteomes" id="UP000789342">
    <property type="component" value="Unassembled WGS sequence"/>
</dbReference>
<evidence type="ECO:0000313" key="1">
    <source>
        <dbReference type="EMBL" id="CAG8760722.1"/>
    </source>
</evidence>
<dbReference type="AlphaFoldDB" id="A0A9N9J1Y1"/>
<comment type="caution">
    <text evidence="1">The sequence shown here is derived from an EMBL/GenBank/DDBJ whole genome shotgun (WGS) entry which is preliminary data.</text>
</comment>
<keyword evidence="2" id="KW-1185">Reference proteome</keyword>
<feature type="non-terminal residue" evidence="1">
    <location>
        <position position="1"/>
    </location>
</feature>
<accession>A0A9N9J1Y1</accession>
<reference evidence="1" key="1">
    <citation type="submission" date="2021-06" db="EMBL/GenBank/DDBJ databases">
        <authorList>
            <person name="Kallberg Y."/>
            <person name="Tangrot J."/>
            <person name="Rosling A."/>
        </authorList>
    </citation>
    <scope>NUCLEOTIDE SEQUENCE</scope>
    <source>
        <strain evidence="1">CL551</strain>
    </source>
</reference>